<comment type="caution">
    <text evidence="1">The sequence shown here is derived from an EMBL/GenBank/DDBJ whole genome shotgun (WGS) entry which is preliminary data.</text>
</comment>
<name>A0A8S1CJL3_9INSE</name>
<evidence type="ECO:0000313" key="2">
    <source>
        <dbReference type="Proteomes" id="UP000494165"/>
    </source>
</evidence>
<dbReference type="Proteomes" id="UP000494165">
    <property type="component" value="Unassembled WGS sequence"/>
</dbReference>
<accession>A0A8S1CJL3</accession>
<protein>
    <submittedName>
        <fullName evidence="1">Uncharacterized protein</fullName>
    </submittedName>
</protein>
<proteinExistence type="predicted"/>
<sequence length="294" mass="33095">MVYCDMGSKLWGAADCVRGSEAADSCPLAGERVKPNFSQVNCQKSGLIMEDKRLDMTINRLATFRRSDESMAQLPLPTAGETTAVCFSDRHLDITLGVDDVDAIPASSILSTKMLKTIKIQVAGAMSVELKEWFTQLLQPHVLGELTSLDVVLEYERENHDVFEALSDFAKSASAYGRQLVHLTMHVEASLADFMRAFRDRQSDMACVKMCDRSGALLKLLDPSLHQLLCLYNRQSEATDTFTDAEGEQETELNDFDEDSFEIVDGHMERYCHWSDNDEEPSYDAYQVSNWEEM</sequence>
<dbReference type="AlphaFoldDB" id="A0A8S1CJL3"/>
<keyword evidence="2" id="KW-1185">Reference proteome</keyword>
<gene>
    <name evidence="1" type="ORF">CLODIP_2_CD00828</name>
</gene>
<dbReference type="EMBL" id="CADEPI010000039">
    <property type="protein sequence ID" value="CAB3368688.1"/>
    <property type="molecule type" value="Genomic_DNA"/>
</dbReference>
<reference evidence="1 2" key="1">
    <citation type="submission" date="2020-04" db="EMBL/GenBank/DDBJ databases">
        <authorList>
            <person name="Alioto T."/>
            <person name="Alioto T."/>
            <person name="Gomez Garrido J."/>
        </authorList>
    </citation>
    <scope>NUCLEOTIDE SEQUENCE [LARGE SCALE GENOMIC DNA]</scope>
</reference>
<evidence type="ECO:0000313" key="1">
    <source>
        <dbReference type="EMBL" id="CAB3368688.1"/>
    </source>
</evidence>
<organism evidence="1 2">
    <name type="scientific">Cloeon dipterum</name>
    <dbReference type="NCBI Taxonomy" id="197152"/>
    <lineage>
        <taxon>Eukaryota</taxon>
        <taxon>Metazoa</taxon>
        <taxon>Ecdysozoa</taxon>
        <taxon>Arthropoda</taxon>
        <taxon>Hexapoda</taxon>
        <taxon>Insecta</taxon>
        <taxon>Pterygota</taxon>
        <taxon>Palaeoptera</taxon>
        <taxon>Ephemeroptera</taxon>
        <taxon>Pisciforma</taxon>
        <taxon>Baetidae</taxon>
        <taxon>Cloeon</taxon>
    </lineage>
</organism>